<comment type="similarity">
    <text evidence="1">Belongs to the ABC transporter superfamily.</text>
</comment>
<feature type="domain" description="ABC transporter" evidence="5">
    <location>
        <begin position="6"/>
        <end position="237"/>
    </location>
</feature>
<dbReference type="PROSITE" id="PS00211">
    <property type="entry name" value="ABC_TRANSPORTER_1"/>
    <property type="match status" value="1"/>
</dbReference>
<dbReference type="RefSeq" id="WP_144301876.1">
    <property type="nucleotide sequence ID" value="NZ_QMIE01000002.1"/>
</dbReference>
<dbReference type="PANTHER" id="PTHR42734">
    <property type="entry name" value="METAL TRANSPORT SYSTEM ATP-BINDING PROTEIN TM_0124-RELATED"/>
    <property type="match status" value="1"/>
</dbReference>
<dbReference type="Gene3D" id="3.40.50.300">
    <property type="entry name" value="P-loop containing nucleotide triphosphate hydrolases"/>
    <property type="match status" value="1"/>
</dbReference>
<dbReference type="InterPro" id="IPR017871">
    <property type="entry name" value="ABC_transporter-like_CS"/>
</dbReference>
<dbReference type="GO" id="GO:0005524">
    <property type="term" value="F:ATP binding"/>
    <property type="evidence" value="ECO:0007669"/>
    <property type="project" value="UniProtKB-KW"/>
</dbReference>
<keyword evidence="4 6" id="KW-0067">ATP-binding</keyword>
<name>A0A7M3MJ71_9BACT</name>
<evidence type="ECO:0000313" key="6">
    <source>
        <dbReference type="EMBL" id="TVM19517.1"/>
    </source>
</evidence>
<dbReference type="OrthoDB" id="9809450at2"/>
<dbReference type="InterPro" id="IPR003439">
    <property type="entry name" value="ABC_transporter-like_ATP-bd"/>
</dbReference>
<evidence type="ECO:0000256" key="4">
    <source>
        <dbReference type="ARBA" id="ARBA00022840"/>
    </source>
</evidence>
<dbReference type="InterPro" id="IPR003593">
    <property type="entry name" value="AAA+_ATPase"/>
</dbReference>
<organism evidence="6 7">
    <name type="scientific">Oceanidesulfovibrio indonesiensis</name>
    <dbReference type="NCBI Taxonomy" id="54767"/>
    <lineage>
        <taxon>Bacteria</taxon>
        <taxon>Pseudomonadati</taxon>
        <taxon>Thermodesulfobacteriota</taxon>
        <taxon>Desulfovibrionia</taxon>
        <taxon>Desulfovibrionales</taxon>
        <taxon>Desulfovibrionaceae</taxon>
        <taxon>Oceanidesulfovibrio</taxon>
    </lineage>
</organism>
<dbReference type="SMART" id="SM00382">
    <property type="entry name" value="AAA"/>
    <property type="match status" value="1"/>
</dbReference>
<dbReference type="PROSITE" id="PS50893">
    <property type="entry name" value="ABC_TRANSPORTER_2"/>
    <property type="match status" value="1"/>
</dbReference>
<evidence type="ECO:0000256" key="3">
    <source>
        <dbReference type="ARBA" id="ARBA00022741"/>
    </source>
</evidence>
<dbReference type="PANTHER" id="PTHR42734:SF17">
    <property type="entry name" value="METAL TRANSPORT SYSTEM ATP-BINDING PROTEIN TM_0124-RELATED"/>
    <property type="match status" value="1"/>
</dbReference>
<dbReference type="InterPro" id="IPR050153">
    <property type="entry name" value="Metal_Ion_Import_ABC"/>
</dbReference>
<evidence type="ECO:0000256" key="1">
    <source>
        <dbReference type="ARBA" id="ARBA00005417"/>
    </source>
</evidence>
<keyword evidence="3" id="KW-0547">Nucleotide-binding</keyword>
<dbReference type="InterPro" id="IPR027417">
    <property type="entry name" value="P-loop_NTPase"/>
</dbReference>
<protein>
    <submittedName>
        <fullName evidence="6">Metal ABC transporter ATP-binding protein</fullName>
    </submittedName>
</protein>
<gene>
    <name evidence="6" type="ORF">DPQ33_03930</name>
</gene>
<comment type="caution">
    <text evidence="6">The sequence shown here is derived from an EMBL/GenBank/DDBJ whole genome shotgun (WGS) entry which is preliminary data.</text>
</comment>
<dbReference type="EMBL" id="QMIE01000002">
    <property type="protein sequence ID" value="TVM19517.1"/>
    <property type="molecule type" value="Genomic_DNA"/>
</dbReference>
<dbReference type="SUPFAM" id="SSF52540">
    <property type="entry name" value="P-loop containing nucleoside triphosphate hydrolases"/>
    <property type="match status" value="1"/>
</dbReference>
<dbReference type="Proteomes" id="UP000448292">
    <property type="component" value="Unassembled WGS sequence"/>
</dbReference>
<proteinExistence type="inferred from homology"/>
<dbReference type="AlphaFoldDB" id="A0A7M3MJ71"/>
<dbReference type="GO" id="GO:0016887">
    <property type="term" value="F:ATP hydrolysis activity"/>
    <property type="evidence" value="ECO:0007669"/>
    <property type="project" value="InterPro"/>
</dbReference>
<sequence length="273" mass="29455">MTTPAVEIRDLWFSYGSEPVLQGVSMTLEHGKFLVMVGPNGGGKTTLIKCMLGLLVPTRGTVRILGRDPVRDTVPVGYVPQRIEAPSGLPVSVLDVVLMGLSRRGFTAFAKRREDRRKALNALERVQLSELAGRSFESLSGGQKQRALVARALVADPRILIFDEPTANIDPQGKLCLYELLASLAGEISVVLVSHDLVAASARVDALAAVNRKLILGSGRNVSEEMLTLLYGVHSHPCPMDDYLKGIASSFGEGLPTSRDTTCARNGCKCEDR</sequence>
<evidence type="ECO:0000259" key="5">
    <source>
        <dbReference type="PROSITE" id="PS50893"/>
    </source>
</evidence>
<keyword evidence="2" id="KW-0813">Transport</keyword>
<dbReference type="CDD" id="cd03235">
    <property type="entry name" value="ABC_Metallic_Cations"/>
    <property type="match status" value="1"/>
</dbReference>
<reference evidence="6 7" key="1">
    <citation type="submission" date="2018-06" db="EMBL/GenBank/DDBJ databases">
        <title>Complete genome of Desulfovibrio indonesiensis P37SLT.</title>
        <authorList>
            <person name="Crispim J.S."/>
            <person name="Vidigal P.M.P."/>
            <person name="Silva L.C.F."/>
            <person name="Laguardia C.N."/>
            <person name="Araujo L.C."/>
            <person name="Dias R.S."/>
            <person name="Sousa M.P."/>
            <person name="Paula S.O."/>
            <person name="Silva C."/>
        </authorList>
    </citation>
    <scope>NUCLEOTIDE SEQUENCE [LARGE SCALE GENOMIC DNA]</scope>
    <source>
        <strain evidence="6 7">P37SLT</strain>
    </source>
</reference>
<dbReference type="Pfam" id="PF00005">
    <property type="entry name" value="ABC_tran"/>
    <property type="match status" value="1"/>
</dbReference>
<evidence type="ECO:0000313" key="7">
    <source>
        <dbReference type="Proteomes" id="UP000448292"/>
    </source>
</evidence>
<keyword evidence="7" id="KW-1185">Reference proteome</keyword>
<accession>A0A7M3MJ71</accession>
<evidence type="ECO:0000256" key="2">
    <source>
        <dbReference type="ARBA" id="ARBA00022448"/>
    </source>
</evidence>